<organism evidence="5 6">
    <name type="scientific">Paracoccus aminophilus JCM 7686</name>
    <dbReference type="NCBI Taxonomy" id="1367847"/>
    <lineage>
        <taxon>Bacteria</taxon>
        <taxon>Pseudomonadati</taxon>
        <taxon>Pseudomonadota</taxon>
        <taxon>Alphaproteobacteria</taxon>
        <taxon>Rhodobacterales</taxon>
        <taxon>Paracoccaceae</taxon>
        <taxon>Paracoccus</taxon>
    </lineage>
</organism>
<feature type="domain" description="Glycosyltransferase 61 catalytic" evidence="4">
    <location>
        <begin position="153"/>
        <end position="358"/>
    </location>
</feature>
<evidence type="ECO:0000256" key="1">
    <source>
        <dbReference type="ARBA" id="ARBA00022676"/>
    </source>
</evidence>
<dbReference type="InterPro" id="IPR049625">
    <property type="entry name" value="Glyco_transf_61_cat"/>
</dbReference>
<dbReference type="HOGENOM" id="CLU_472327_0_0_5"/>
<dbReference type="GO" id="GO:0016757">
    <property type="term" value="F:glycosyltransferase activity"/>
    <property type="evidence" value="ECO:0007669"/>
    <property type="project" value="UniProtKB-KW"/>
</dbReference>
<accession>S5XV35</accession>
<evidence type="ECO:0000313" key="5">
    <source>
        <dbReference type="EMBL" id="AGT09072.1"/>
    </source>
</evidence>
<keyword evidence="2" id="KW-0808">Transferase</keyword>
<dbReference type="OrthoDB" id="288504at2"/>
<evidence type="ECO:0000313" key="6">
    <source>
        <dbReference type="Proteomes" id="UP000015480"/>
    </source>
</evidence>
<dbReference type="PANTHER" id="PTHR20961">
    <property type="entry name" value="GLYCOSYLTRANSFERASE"/>
    <property type="match status" value="1"/>
</dbReference>
<gene>
    <name evidence="5" type="ORF">JCM7686_1971</name>
</gene>
<reference evidence="5 6" key="1">
    <citation type="journal article" date="2014" name="BMC Genomics">
        <title>Architecture and functions of a multipartite genome of the methylotrophic bacterium Paracoccus aminophilus JCM 7686, containing primary and secondary chromids.</title>
        <authorList>
            <person name="Dziewit L."/>
            <person name="Czarnecki J."/>
            <person name="Wibberg D."/>
            <person name="Radlinska M."/>
            <person name="Mrozek P."/>
            <person name="Szymczak M."/>
            <person name="Schluter A."/>
            <person name="Puhler A."/>
            <person name="Bartosik D."/>
        </authorList>
    </citation>
    <scope>NUCLEOTIDE SEQUENCE [LARGE SCALE GENOMIC DNA]</scope>
    <source>
        <strain evidence="5">JCM 7686</strain>
    </source>
</reference>
<dbReference type="PATRIC" id="fig|1367847.3.peg.1963"/>
<dbReference type="Proteomes" id="UP000015480">
    <property type="component" value="Chromosome"/>
</dbReference>
<dbReference type="KEGG" id="pami:JCM7686_1971"/>
<dbReference type="RefSeq" id="WP_020950710.1">
    <property type="nucleotide sequence ID" value="NC_022041.1"/>
</dbReference>
<keyword evidence="3" id="KW-0325">Glycoprotein</keyword>
<evidence type="ECO:0000256" key="2">
    <source>
        <dbReference type="ARBA" id="ARBA00022679"/>
    </source>
</evidence>
<dbReference type="eggNOG" id="COG4421">
    <property type="taxonomic scope" value="Bacteria"/>
</dbReference>
<dbReference type="EMBL" id="CP006650">
    <property type="protein sequence ID" value="AGT09072.1"/>
    <property type="molecule type" value="Genomic_DNA"/>
</dbReference>
<keyword evidence="1" id="KW-0328">Glycosyltransferase</keyword>
<proteinExistence type="predicted"/>
<dbReference type="STRING" id="1367847.JCM7686_1971"/>
<sequence>MVDQNVVDKIFIPGIDEGIWLAEPQNLQPWRRDAAEVDFVSICSDTPQRLNTYDNILSKEKWAKSVVFPTALVVASHLSVAKATLSVGKKVVLNSTSGTRFRNKILQKDKETEAAITERLRQVASENRLDIPVYPEDYRDLPLVIEAKNFFNFYHFVKESFPLLTLYKKHQLRGKIIIAGGGPISGFIQTLIAAWFPDLVDAVEINNDGGALLFEKALFGLSTTHLYFQTTAKVIQEITDVGVNVPRKPSAANVISMSRNSIEQSLLEFRNHAAKITSDGKPARRRLYITRKAERVRNVVGEELLIERLKKFGFEVASFEDYDQLGQAKLMWQTEAMVTLHGAGLTNMLFMQPGAHVIELSNLQTLRKRYGDFTPLAIAAKVHYCHAFVDHDFDPPSEIPVISQHGLRGVRIDEFQADVLSSWIGKMVEPERVKKAERDGISQLSDDSAHLAEFILANRYLLSDNPEFHLMDFELQIAAGDKKAALVALERAITLDPSNIQIQKSLLSLAAELKNEGAFQAGSVHARRYGGSDIRSFYNSKGWTFKTSFADAPGKRS</sequence>
<protein>
    <recommendedName>
        <fullName evidence="4">Glycosyltransferase 61 catalytic domain-containing protein</fullName>
    </recommendedName>
</protein>
<dbReference type="Pfam" id="PF04577">
    <property type="entry name" value="Glyco_transf_61"/>
    <property type="match status" value="1"/>
</dbReference>
<dbReference type="InterPro" id="IPR007657">
    <property type="entry name" value="Glycosyltransferase_61"/>
</dbReference>
<keyword evidence="6" id="KW-1185">Reference proteome</keyword>
<evidence type="ECO:0000256" key="3">
    <source>
        <dbReference type="ARBA" id="ARBA00023180"/>
    </source>
</evidence>
<name>S5XV35_PARAH</name>
<dbReference type="AlphaFoldDB" id="S5XV35"/>
<evidence type="ECO:0000259" key="4">
    <source>
        <dbReference type="Pfam" id="PF04577"/>
    </source>
</evidence>